<dbReference type="PANTHER" id="PTHR32071:SF57">
    <property type="entry name" value="C4-DICARBOXYLATE TRANSPORT TRANSCRIPTIONAL REGULATORY PROTEIN DCTD"/>
    <property type="match status" value="1"/>
</dbReference>
<accession>A0ABT9VMQ6</accession>
<gene>
    <name evidence="4" type="ORF">J2S06_001245</name>
</gene>
<dbReference type="Gene3D" id="1.10.8.60">
    <property type="match status" value="1"/>
</dbReference>
<dbReference type="InterPro" id="IPR058031">
    <property type="entry name" value="AAA_lid_NorR"/>
</dbReference>
<evidence type="ECO:0000313" key="5">
    <source>
        <dbReference type="Proteomes" id="UP001225646"/>
    </source>
</evidence>
<dbReference type="InterPro" id="IPR002078">
    <property type="entry name" value="Sigma_54_int"/>
</dbReference>
<dbReference type="Gene3D" id="1.10.10.60">
    <property type="entry name" value="Homeodomain-like"/>
    <property type="match status" value="1"/>
</dbReference>
<feature type="domain" description="Sigma-54 factor interaction" evidence="3">
    <location>
        <begin position="1"/>
        <end position="29"/>
    </location>
</feature>
<keyword evidence="2" id="KW-0067">ATP-binding</keyword>
<evidence type="ECO:0000313" key="4">
    <source>
        <dbReference type="EMBL" id="MDQ0162169.1"/>
    </source>
</evidence>
<proteinExistence type="predicted"/>
<dbReference type="Pfam" id="PF18024">
    <property type="entry name" value="HTH_50"/>
    <property type="match status" value="1"/>
</dbReference>
<reference evidence="4 5" key="1">
    <citation type="submission" date="2023-07" db="EMBL/GenBank/DDBJ databases">
        <title>Genomic Encyclopedia of Type Strains, Phase IV (KMG-IV): sequencing the most valuable type-strain genomes for metagenomic binning, comparative biology and taxonomic classification.</title>
        <authorList>
            <person name="Goeker M."/>
        </authorList>
    </citation>
    <scope>NUCLEOTIDE SEQUENCE [LARGE SCALE GENOMIC DNA]</scope>
    <source>
        <strain evidence="4 5">DSM 19092</strain>
    </source>
</reference>
<dbReference type="InterPro" id="IPR030828">
    <property type="entry name" value="HTH_TyrR"/>
</dbReference>
<dbReference type="PANTHER" id="PTHR32071">
    <property type="entry name" value="TRANSCRIPTIONAL REGULATORY PROTEIN"/>
    <property type="match status" value="1"/>
</dbReference>
<dbReference type="PROSITE" id="PS50045">
    <property type="entry name" value="SIGMA54_INTERACT_4"/>
    <property type="match status" value="1"/>
</dbReference>
<comment type="caution">
    <text evidence="4">The sequence shown here is derived from an EMBL/GenBank/DDBJ whole genome shotgun (WGS) entry which is preliminary data.</text>
</comment>
<keyword evidence="1" id="KW-0547">Nucleotide-binding</keyword>
<evidence type="ECO:0000256" key="1">
    <source>
        <dbReference type="ARBA" id="ARBA00022741"/>
    </source>
</evidence>
<dbReference type="EMBL" id="JAUSTR010000003">
    <property type="protein sequence ID" value="MDQ0162169.1"/>
    <property type="molecule type" value="Genomic_DNA"/>
</dbReference>
<keyword evidence="5" id="KW-1185">Reference proteome</keyword>
<evidence type="ECO:0000259" key="3">
    <source>
        <dbReference type="PROSITE" id="PS50045"/>
    </source>
</evidence>
<organism evidence="4 5">
    <name type="scientific">Aeribacillus alveayuensis</name>
    <dbReference type="NCBI Taxonomy" id="279215"/>
    <lineage>
        <taxon>Bacteria</taxon>
        <taxon>Bacillati</taxon>
        <taxon>Bacillota</taxon>
        <taxon>Bacilli</taxon>
        <taxon>Bacillales</taxon>
        <taxon>Bacillaceae</taxon>
        <taxon>Aeribacillus</taxon>
    </lineage>
</organism>
<dbReference type="SUPFAM" id="SSF46689">
    <property type="entry name" value="Homeodomain-like"/>
    <property type="match status" value="1"/>
</dbReference>
<sequence length="103" mass="11889">MPSVLSRFIQHIWDGNIREVENIVERLVITGENVITEEDLPLSMQQASLEQEGKSLYEMLEEVEKNIILKAYKKCKSSYKVAELLKISQSSATRKIKKYVENS</sequence>
<protein>
    <submittedName>
        <fullName evidence="4">Transcriptional regulator with PAS, ATPase and Fis domain</fullName>
    </submittedName>
</protein>
<evidence type="ECO:0000256" key="2">
    <source>
        <dbReference type="ARBA" id="ARBA00022840"/>
    </source>
</evidence>
<dbReference type="InterPro" id="IPR009057">
    <property type="entry name" value="Homeodomain-like_sf"/>
</dbReference>
<dbReference type="Proteomes" id="UP001225646">
    <property type="component" value="Unassembled WGS sequence"/>
</dbReference>
<dbReference type="Pfam" id="PF25601">
    <property type="entry name" value="AAA_lid_14"/>
    <property type="match status" value="1"/>
</dbReference>
<name>A0ABT9VMQ6_9BACI</name>